<dbReference type="EMBL" id="CP104694">
    <property type="protein sequence ID" value="UXI70331.1"/>
    <property type="molecule type" value="Genomic_DNA"/>
</dbReference>
<dbReference type="Pfam" id="PF13336">
    <property type="entry name" value="AcetylCoA_hyd_C"/>
    <property type="match status" value="1"/>
</dbReference>
<dbReference type="GO" id="GO:0016787">
    <property type="term" value="F:hydrolase activity"/>
    <property type="evidence" value="ECO:0007669"/>
    <property type="project" value="UniProtKB-KW"/>
</dbReference>
<evidence type="ECO:0000259" key="1">
    <source>
        <dbReference type="Pfam" id="PF13336"/>
    </source>
</evidence>
<accession>A0ABY6BP44</accession>
<dbReference type="InterPro" id="IPR038460">
    <property type="entry name" value="AcetylCoA_hyd_C_sf"/>
</dbReference>
<proteinExistence type="predicted"/>
<dbReference type="Gene3D" id="3.30.750.70">
    <property type="entry name" value="4-hydroxybutyrate coenzyme like domains"/>
    <property type="match status" value="1"/>
</dbReference>
<gene>
    <name evidence="2" type="ORF">N4264_12050</name>
</gene>
<name>A0ABY6BP44_9GAMM</name>
<dbReference type="SUPFAM" id="SSF100950">
    <property type="entry name" value="NagB/RpiA/CoA transferase-like"/>
    <property type="match status" value="1"/>
</dbReference>
<dbReference type="InterPro" id="IPR037171">
    <property type="entry name" value="NagB/RpiA_transferase-like"/>
</dbReference>
<keyword evidence="3" id="KW-1185">Reference proteome</keyword>
<dbReference type="PANTHER" id="PTHR21432:SF20">
    <property type="entry name" value="ACETYL-COA HYDROLASE"/>
    <property type="match status" value="1"/>
</dbReference>
<dbReference type="RefSeq" id="WP_261697282.1">
    <property type="nucleotide sequence ID" value="NZ_CP104694.1"/>
</dbReference>
<dbReference type="Proteomes" id="UP001064632">
    <property type="component" value="Chromosome"/>
</dbReference>
<keyword evidence="2" id="KW-0378">Hydrolase</keyword>
<sequence length="724" mass="79538">MTHVERQARVADAVARILAHCGSTIRLAAPLGLGKPNVLLNALFDTVARTPSVQLHLFTALSLMRPVPRTELEQRFLEPFLARHFGTDYPDLAYAVARREGRLPPNIQVSEFYFQSGSLLGNDSAQRDYASLNYTHVARDMADVGINVVVQLIASRREGGRERLSLASNPDVTLDLLDEMASRAKPRPLVVGVIHPRLPFVGNEAEIGAECFDVLLDDPACDHTLFAIPREPVAPAEFALGLHASALVRDAGTLQIGIGALSDALVHALLLRHRNNMAYRETLDALGGAHPVVQSIGGLDPFVTGLYGASEMVMDGFMHLAKGGILKRRVFDDFAIEQALAEGLIGEQLRTGDVERLYACGALPSLIDARELVRLVRCGLLPEGSRLEGDSVALPTGARLSADLREMVARAALGRSMTGRRLREGRYLRGAFYLGSHEFYRWLRELSADAYDGLSMTRVSDINQLYGGRETLDALQRRDARFFNTCMMATALGAATSDALEDGRVVSGVGGQYNFVAMAHALQGGRSILMLRASRGQGASARSNLLWHYGHTTIPRHLRDIFVTEYGVADLRGKSDGECTLAMLAISDARFLDDLVAQARRAGKLARDFTVPDRWRMNTPARLAAALGHPSRRGLFDAFPFGSDFTAEELRLIKALQWLKASTLTPAGKARLLWGTLTTGRPRDDELAALRRMQLDQPSRLREKLFHRMVLLGLRRTVETDRAL</sequence>
<dbReference type="Gene3D" id="3.40.1080.20">
    <property type="entry name" value="Acetyl-CoA hydrolase/transferase C-terminal domain"/>
    <property type="match status" value="1"/>
</dbReference>
<dbReference type="InterPro" id="IPR026888">
    <property type="entry name" value="AcetylCoA_hyd_C"/>
</dbReference>
<reference evidence="2" key="1">
    <citation type="submission" date="2022-09" db="EMBL/GenBank/DDBJ databases">
        <title>Tahibacter sp. nov., isolated from a fresh water.</title>
        <authorList>
            <person name="Baek J.H."/>
            <person name="Lee J.K."/>
            <person name="Kim J.M."/>
            <person name="Jeon C.O."/>
        </authorList>
    </citation>
    <scope>NUCLEOTIDE SEQUENCE</scope>
    <source>
        <strain evidence="2">W38</strain>
    </source>
</reference>
<protein>
    <submittedName>
        <fullName evidence="2">Acetyl-CoA hydrolase</fullName>
    </submittedName>
</protein>
<dbReference type="InterPro" id="IPR046433">
    <property type="entry name" value="ActCoA_hydro"/>
</dbReference>
<feature type="domain" description="Acetyl-CoA hydrolase/transferase C-terminal" evidence="1">
    <location>
        <begin position="435"/>
        <end position="599"/>
    </location>
</feature>
<organism evidence="2 3">
    <name type="scientific">Tahibacter amnicola</name>
    <dbReference type="NCBI Taxonomy" id="2976241"/>
    <lineage>
        <taxon>Bacteria</taxon>
        <taxon>Pseudomonadati</taxon>
        <taxon>Pseudomonadota</taxon>
        <taxon>Gammaproteobacteria</taxon>
        <taxon>Lysobacterales</taxon>
        <taxon>Rhodanobacteraceae</taxon>
        <taxon>Tahibacter</taxon>
    </lineage>
</organism>
<dbReference type="PANTHER" id="PTHR21432">
    <property type="entry name" value="ACETYL-COA HYDROLASE-RELATED"/>
    <property type="match status" value="1"/>
</dbReference>
<evidence type="ECO:0000313" key="2">
    <source>
        <dbReference type="EMBL" id="UXI70331.1"/>
    </source>
</evidence>
<evidence type="ECO:0000313" key="3">
    <source>
        <dbReference type="Proteomes" id="UP001064632"/>
    </source>
</evidence>